<dbReference type="PRINTS" id="PR00160">
    <property type="entry name" value="GLUTAREDOXIN"/>
</dbReference>
<name>A0A7S0S4J6_9CHLO</name>
<accession>A0A7S0S4J6</accession>
<dbReference type="Gene3D" id="3.40.30.10">
    <property type="entry name" value="Glutaredoxin"/>
    <property type="match status" value="1"/>
</dbReference>
<evidence type="ECO:0000259" key="1">
    <source>
        <dbReference type="PROSITE" id="PS50186"/>
    </source>
</evidence>
<dbReference type="InterPro" id="IPR000591">
    <property type="entry name" value="DEP_dom"/>
</dbReference>
<dbReference type="Pfam" id="PF04784">
    <property type="entry name" value="DUF547"/>
    <property type="match status" value="1"/>
</dbReference>
<dbReference type="InterPro" id="IPR014025">
    <property type="entry name" value="Glutaredoxin_subgr"/>
</dbReference>
<sequence>MLLARHTLSRACICAAKRTGARHLPRIVSLAPSRHVSTSDLRSGWQGGQRVLRGVVMAAAVSGATATSALAAKWDDASFKKLESSPIVVVSIPACPYCKRAKEALTQAGYQYVDLDASVDTELRQAVRDVTGIRTVPQIFVGGASIGGSDALAEQLASDTFKATVSSAAGKPALPTSLLNTTREAWQRASAAAAAAAADAEASGGSQEEQAAVAALAQAVGAEPSQGGVARSDSRVGPRTLKTFTGQALLDWLAAHPSSHASVSTEAQAAADALLRNNHVTPAAASYPYTPVPLGVAGVTAAKQQLPSVSRTASYTLVSETPAPVKGMELNTKFWWSGSARPATQVASELRGLILALYDKYLAPDGRKVAYSAMKADPLFQQYTAASAELQRVDLTPLSRDELFALFVNLYNAVIIHALCVLGPPSAASRGAFFSKDAAYNIGGRKYTADDMENGVLRGNKAAASNLLCLVGLHGWAKGVWDVGDPRCAKVVTPLDARLHFALVCGAKSCPPIKLYTPDNLEEGLAAAGEAFCAGEVVVDRASHSVALSKIFQWYAPDFGRDDKERLRYISQFLQGQAKSDLEAMLASGKAIKVTYRTYDWGLNE</sequence>
<dbReference type="PROSITE" id="PS51354">
    <property type="entry name" value="GLUTAREDOXIN_2"/>
    <property type="match status" value="1"/>
</dbReference>
<protein>
    <recommendedName>
        <fullName evidence="1">DEP domain-containing protein</fullName>
    </recommendedName>
</protein>
<dbReference type="Pfam" id="PF00462">
    <property type="entry name" value="Glutaredoxin"/>
    <property type="match status" value="1"/>
</dbReference>
<dbReference type="SUPFAM" id="SSF52833">
    <property type="entry name" value="Thioredoxin-like"/>
    <property type="match status" value="1"/>
</dbReference>
<reference evidence="2" key="1">
    <citation type="submission" date="2021-01" db="EMBL/GenBank/DDBJ databases">
        <authorList>
            <person name="Corre E."/>
            <person name="Pelletier E."/>
            <person name="Niang G."/>
            <person name="Scheremetjew M."/>
            <person name="Finn R."/>
            <person name="Kale V."/>
            <person name="Holt S."/>
            <person name="Cochrane G."/>
            <person name="Meng A."/>
            <person name="Brown T."/>
            <person name="Cohen L."/>
        </authorList>
    </citation>
    <scope>NUCLEOTIDE SEQUENCE</scope>
    <source>
        <strain evidence="2">SAG 11-49</strain>
    </source>
</reference>
<dbReference type="AlphaFoldDB" id="A0A7S0S4J6"/>
<gene>
    <name evidence="2" type="ORF">CLEI1391_LOCUS20221</name>
</gene>
<evidence type="ECO:0000313" key="2">
    <source>
        <dbReference type="EMBL" id="CAD8696034.1"/>
    </source>
</evidence>
<dbReference type="EMBL" id="HBFB01035933">
    <property type="protein sequence ID" value="CAD8696034.1"/>
    <property type="molecule type" value="Transcribed_RNA"/>
</dbReference>
<dbReference type="InterPro" id="IPR036249">
    <property type="entry name" value="Thioredoxin-like_sf"/>
</dbReference>
<dbReference type="InterPro" id="IPR002109">
    <property type="entry name" value="Glutaredoxin"/>
</dbReference>
<dbReference type="PROSITE" id="PS50186">
    <property type="entry name" value="DEP"/>
    <property type="match status" value="1"/>
</dbReference>
<feature type="domain" description="DEP" evidence="1">
    <location>
        <begin position="242"/>
        <end position="319"/>
    </location>
</feature>
<proteinExistence type="predicted"/>
<dbReference type="PANTHER" id="PTHR46361:SF3">
    <property type="entry name" value="ELECTRON CARRIER_ PROTEIN DISULFIDE OXIDOREDUCTASE"/>
    <property type="match status" value="1"/>
</dbReference>
<organism evidence="2">
    <name type="scientific">Chlamydomonas leiostraca</name>
    <dbReference type="NCBI Taxonomy" id="1034604"/>
    <lineage>
        <taxon>Eukaryota</taxon>
        <taxon>Viridiplantae</taxon>
        <taxon>Chlorophyta</taxon>
        <taxon>core chlorophytes</taxon>
        <taxon>Chlorophyceae</taxon>
        <taxon>CS clade</taxon>
        <taxon>Chlamydomonadales</taxon>
        <taxon>Chlamydomonadaceae</taxon>
        <taxon>Chlamydomonas</taxon>
    </lineage>
</organism>
<dbReference type="GO" id="GO:0035556">
    <property type="term" value="P:intracellular signal transduction"/>
    <property type="evidence" value="ECO:0007669"/>
    <property type="project" value="InterPro"/>
</dbReference>
<dbReference type="CDD" id="cd02066">
    <property type="entry name" value="GRX_family"/>
    <property type="match status" value="1"/>
</dbReference>
<dbReference type="PANTHER" id="PTHR46361">
    <property type="entry name" value="ELECTRON CARRIER/ PROTEIN DISULFIDE OXIDOREDUCTASE"/>
    <property type="match status" value="1"/>
</dbReference>
<dbReference type="InterPro" id="IPR006869">
    <property type="entry name" value="DUF547"/>
</dbReference>